<evidence type="ECO:0000313" key="5">
    <source>
        <dbReference type="EMBL" id="KAJ7393551.1"/>
    </source>
</evidence>
<evidence type="ECO:0000313" key="6">
    <source>
        <dbReference type="Proteomes" id="UP001163046"/>
    </source>
</evidence>
<keyword evidence="2" id="KW-1015">Disulfide bond</keyword>
<feature type="signal peptide" evidence="3">
    <location>
        <begin position="1"/>
        <end position="26"/>
    </location>
</feature>
<evidence type="ECO:0000259" key="4">
    <source>
        <dbReference type="SMART" id="SM00181"/>
    </source>
</evidence>
<protein>
    <recommendedName>
        <fullName evidence="4">EGF-like domain-containing protein</fullName>
    </recommendedName>
</protein>
<dbReference type="InterPro" id="IPR000742">
    <property type="entry name" value="EGF"/>
</dbReference>
<evidence type="ECO:0000256" key="3">
    <source>
        <dbReference type="SAM" id="SignalP"/>
    </source>
</evidence>
<dbReference type="InterPro" id="IPR024731">
    <property type="entry name" value="NELL2-like_EGF"/>
</dbReference>
<sequence>MKMKGFIGKGILTSFLIVLVFSSAYSQTDHDPNAQPKPCTDVFASVGAIACEENGQCVEVDNAFSCECKPGFIGDGWTIGSGCIEAGNVVPGREKPGNVIPGREKRALSGIWQSAGIKPCRGFLAFMARLVCHRDATCGTGWEDGHWMKCVCNNGLRGNGISRGFPSGSGCY</sequence>
<feature type="chain" id="PRO_5040841176" description="EGF-like domain-containing protein" evidence="3">
    <location>
        <begin position="27"/>
        <end position="172"/>
    </location>
</feature>
<dbReference type="EMBL" id="MU825398">
    <property type="protein sequence ID" value="KAJ7393551.1"/>
    <property type="molecule type" value="Genomic_DNA"/>
</dbReference>
<reference evidence="5" key="1">
    <citation type="submission" date="2023-01" db="EMBL/GenBank/DDBJ databases">
        <title>Genome assembly of the deep-sea coral Lophelia pertusa.</title>
        <authorList>
            <person name="Herrera S."/>
            <person name="Cordes E."/>
        </authorList>
    </citation>
    <scope>NUCLEOTIDE SEQUENCE</scope>
    <source>
        <strain evidence="5">USNM1676648</strain>
        <tissue evidence="5">Polyp</tissue>
    </source>
</reference>
<keyword evidence="1" id="KW-0245">EGF-like domain</keyword>
<feature type="domain" description="EGF-like" evidence="4">
    <location>
        <begin position="119"/>
        <end position="172"/>
    </location>
</feature>
<evidence type="ECO:0000256" key="2">
    <source>
        <dbReference type="ARBA" id="ARBA00023157"/>
    </source>
</evidence>
<gene>
    <name evidence="5" type="ORF">OS493_006536</name>
</gene>
<dbReference type="OrthoDB" id="10060424at2759"/>
<keyword evidence="3" id="KW-0732">Signal</keyword>
<proteinExistence type="predicted"/>
<dbReference type="Gene3D" id="2.10.25.10">
    <property type="entry name" value="Laminin"/>
    <property type="match status" value="1"/>
</dbReference>
<name>A0A9X0DBH1_9CNID</name>
<keyword evidence="6" id="KW-1185">Reference proteome</keyword>
<organism evidence="5 6">
    <name type="scientific">Desmophyllum pertusum</name>
    <dbReference type="NCBI Taxonomy" id="174260"/>
    <lineage>
        <taxon>Eukaryota</taxon>
        <taxon>Metazoa</taxon>
        <taxon>Cnidaria</taxon>
        <taxon>Anthozoa</taxon>
        <taxon>Hexacorallia</taxon>
        <taxon>Scleractinia</taxon>
        <taxon>Caryophylliina</taxon>
        <taxon>Caryophylliidae</taxon>
        <taxon>Desmophyllum</taxon>
    </lineage>
</organism>
<dbReference type="Proteomes" id="UP001163046">
    <property type="component" value="Unassembled WGS sequence"/>
</dbReference>
<accession>A0A9X0DBH1</accession>
<dbReference type="SMART" id="SM00181">
    <property type="entry name" value="EGF"/>
    <property type="match status" value="2"/>
</dbReference>
<comment type="caution">
    <text evidence="5">The sequence shown here is derived from an EMBL/GenBank/DDBJ whole genome shotgun (WGS) entry which is preliminary data.</text>
</comment>
<feature type="domain" description="EGF-like" evidence="4">
    <location>
        <begin position="38"/>
        <end position="84"/>
    </location>
</feature>
<evidence type="ECO:0000256" key="1">
    <source>
        <dbReference type="ARBA" id="ARBA00022536"/>
    </source>
</evidence>
<dbReference type="CDD" id="cd00054">
    <property type="entry name" value="EGF_CA"/>
    <property type="match status" value="1"/>
</dbReference>
<dbReference type="SUPFAM" id="SSF57196">
    <property type="entry name" value="EGF/Laminin"/>
    <property type="match status" value="1"/>
</dbReference>
<dbReference type="AlphaFoldDB" id="A0A9X0DBH1"/>
<dbReference type="Pfam" id="PF12947">
    <property type="entry name" value="EGF_3"/>
    <property type="match status" value="1"/>
</dbReference>